<keyword evidence="4" id="KW-1185">Reference proteome</keyword>
<organism evidence="3 4">
    <name type="scientific">Streptomyces sannanensis</name>
    <dbReference type="NCBI Taxonomy" id="285536"/>
    <lineage>
        <taxon>Bacteria</taxon>
        <taxon>Bacillati</taxon>
        <taxon>Actinomycetota</taxon>
        <taxon>Actinomycetes</taxon>
        <taxon>Kitasatosporales</taxon>
        <taxon>Streptomycetaceae</taxon>
        <taxon>Streptomyces</taxon>
    </lineage>
</organism>
<dbReference type="Proteomes" id="UP001499990">
    <property type="component" value="Unassembled WGS sequence"/>
</dbReference>
<name>A0ABP6SJT0_9ACTN</name>
<evidence type="ECO:0000313" key="4">
    <source>
        <dbReference type="Proteomes" id="UP001499990"/>
    </source>
</evidence>
<dbReference type="InterPro" id="IPR018711">
    <property type="entry name" value="NAGPA"/>
</dbReference>
<evidence type="ECO:0000313" key="3">
    <source>
        <dbReference type="EMBL" id="GAA3378711.1"/>
    </source>
</evidence>
<evidence type="ECO:0000259" key="2">
    <source>
        <dbReference type="Pfam" id="PF09992"/>
    </source>
</evidence>
<dbReference type="Pfam" id="PF09992">
    <property type="entry name" value="NAGPA"/>
    <property type="match status" value="1"/>
</dbReference>
<feature type="signal peptide" evidence="1">
    <location>
        <begin position="1"/>
        <end position="37"/>
    </location>
</feature>
<dbReference type="RefSeq" id="WP_345043317.1">
    <property type="nucleotide sequence ID" value="NZ_BAAAYL010000001.1"/>
</dbReference>
<gene>
    <name evidence="3" type="ORF">GCM10020367_59340</name>
</gene>
<dbReference type="EMBL" id="BAAAYL010000001">
    <property type="protein sequence ID" value="GAA3378711.1"/>
    <property type="molecule type" value="Genomic_DNA"/>
</dbReference>
<feature type="chain" id="PRO_5046492536" description="Phosphodiester glycosidase domain-containing protein" evidence="1">
    <location>
        <begin position="38"/>
        <end position="429"/>
    </location>
</feature>
<sequence length="429" mass="44448">MTSHSRYAFRSKRAAAVAAAATAVLSLVLVPTGHAAAADASLPLGDANLEETRSSQTLADGVTLTRIVRGTEPAQADQINTTTRGPWVVNVLTIDPHKTRGHLEATYGPDLAKTEKTTDLVRSSGALAGVNASFFTFTASAQYPGDPVGLGLYGGNLLSEPTRGRDEVDFVVDANSNRVLMGQLSWSGSVQNRQTEATLPLEYINHPPVVPGACAGLTDQTLCTLPGDVVQFTPEFAGATPSGAGVEVVLDRHGCVVRTSTTRGTELADGQTSLQATGRDAASLLQVAGQGCLKVTSTLVNEQGEELPARKGLFGVSGRFRLTADGQIVVKPGADNSRNPRTIAGTTRDGQIMLATIDGRMTTSVGTTMDETAAVAQALGMHDAVNLDGGGSSTMSVEGALVNQPSGKTERAVGDALVFMDTPYRGGKG</sequence>
<evidence type="ECO:0000256" key="1">
    <source>
        <dbReference type="SAM" id="SignalP"/>
    </source>
</evidence>
<keyword evidence="1" id="KW-0732">Signal</keyword>
<protein>
    <recommendedName>
        <fullName evidence="2">Phosphodiester glycosidase domain-containing protein</fullName>
    </recommendedName>
</protein>
<feature type="domain" description="Phosphodiester glycosidase" evidence="2">
    <location>
        <begin position="256"/>
        <end position="419"/>
    </location>
</feature>
<reference evidence="4" key="1">
    <citation type="journal article" date="2019" name="Int. J. Syst. Evol. Microbiol.">
        <title>The Global Catalogue of Microorganisms (GCM) 10K type strain sequencing project: providing services to taxonomists for standard genome sequencing and annotation.</title>
        <authorList>
            <consortium name="The Broad Institute Genomics Platform"/>
            <consortium name="The Broad Institute Genome Sequencing Center for Infectious Disease"/>
            <person name="Wu L."/>
            <person name="Ma J."/>
        </authorList>
    </citation>
    <scope>NUCLEOTIDE SEQUENCE [LARGE SCALE GENOMIC DNA]</scope>
    <source>
        <strain evidence="4">JCM 9651</strain>
    </source>
</reference>
<accession>A0ABP6SJT0</accession>
<comment type="caution">
    <text evidence="3">The sequence shown here is derived from an EMBL/GenBank/DDBJ whole genome shotgun (WGS) entry which is preliminary data.</text>
</comment>
<dbReference type="PANTHER" id="PTHR40446:SF2">
    <property type="entry name" value="N-ACETYLGLUCOSAMINE-1-PHOSPHODIESTER ALPHA-N-ACETYLGLUCOSAMINIDASE"/>
    <property type="match status" value="1"/>
</dbReference>
<proteinExistence type="predicted"/>
<dbReference type="PANTHER" id="PTHR40446">
    <property type="entry name" value="N-ACETYLGLUCOSAMINE-1-PHOSPHODIESTER ALPHA-N-ACETYLGLUCOSAMINIDASE"/>
    <property type="match status" value="1"/>
</dbReference>